<proteinExistence type="predicted"/>
<sequence length="488" mass="54828">MKCRLPWKAAAWAVVPVLVAGLIVSLVWMHDPACRQVAEDGRLVFSAKRPPLSKDDGGFAIGAQRPMTSWKLAGWFHARFEDLMSWDLNPWRRQRRSFGAHFWDLCKSDDPADQAMAAELRERAQEWYRQMLERYPEFAIELRDVPPEQNGFLKMLELAERLEAEGTGSFQPDLPLSPTLRDHFDDGGKWNPAEARQWLAEHADLMEEIRAIGLLPDQSVTGIDLARWFVISSKVYRSAAQALLAEAHLAADEGRTADAMQSVQAARGLAHHLGDIESPTLLNETVNILLIRTVAGYTMDQILPALPAGEIDPVTWEQVVDPPVSPPSHFAELMKAEWRISSQALLLPMLADTTDPYYPPDVADLLDTHALLNLRLAERFSSDKVSDWAQLGDTSNGEPDLSHLSSTSREAVGTFFIGANAWCRGLRRAVAEDAMQRAAYSLMKGEPVPYDPFFGQPYRWNPETRELRAPDTPEFSEFDLRPIVVPRP</sequence>
<keyword evidence="3" id="KW-1185">Reference proteome</keyword>
<organism evidence="2 3">
    <name type="scientific">Haloferula sargassicola</name>
    <dbReference type="NCBI Taxonomy" id="490096"/>
    <lineage>
        <taxon>Bacteria</taxon>
        <taxon>Pseudomonadati</taxon>
        <taxon>Verrucomicrobiota</taxon>
        <taxon>Verrucomicrobiia</taxon>
        <taxon>Verrucomicrobiales</taxon>
        <taxon>Verrucomicrobiaceae</taxon>
        <taxon>Haloferula</taxon>
    </lineage>
</organism>
<keyword evidence="1" id="KW-1133">Transmembrane helix</keyword>
<feature type="transmembrane region" description="Helical" evidence="1">
    <location>
        <begin position="9"/>
        <end position="29"/>
    </location>
</feature>
<protein>
    <recommendedName>
        <fullName evidence="4">Cytochrome P450</fullName>
    </recommendedName>
</protein>
<gene>
    <name evidence="2" type="ORF">Hsar01_00748</name>
</gene>
<comment type="caution">
    <text evidence="2">The sequence shown here is derived from an EMBL/GenBank/DDBJ whole genome shotgun (WGS) entry which is preliminary data.</text>
</comment>
<dbReference type="Proteomes" id="UP001476282">
    <property type="component" value="Unassembled WGS sequence"/>
</dbReference>
<evidence type="ECO:0000313" key="2">
    <source>
        <dbReference type="EMBL" id="GAA5481539.1"/>
    </source>
</evidence>
<evidence type="ECO:0000256" key="1">
    <source>
        <dbReference type="SAM" id="Phobius"/>
    </source>
</evidence>
<reference evidence="2 3" key="1">
    <citation type="submission" date="2024-02" db="EMBL/GenBank/DDBJ databases">
        <title>Haloferula sargassicola NBRC 104335.</title>
        <authorList>
            <person name="Ichikawa N."/>
            <person name="Katano-Makiyama Y."/>
            <person name="Hidaka K."/>
        </authorList>
    </citation>
    <scope>NUCLEOTIDE SEQUENCE [LARGE SCALE GENOMIC DNA]</scope>
    <source>
        <strain evidence="2 3">NBRC 104335</strain>
    </source>
</reference>
<evidence type="ECO:0000313" key="3">
    <source>
        <dbReference type="Proteomes" id="UP001476282"/>
    </source>
</evidence>
<dbReference type="EMBL" id="BAABRI010000003">
    <property type="protein sequence ID" value="GAA5481539.1"/>
    <property type="molecule type" value="Genomic_DNA"/>
</dbReference>
<dbReference type="RefSeq" id="WP_353565689.1">
    <property type="nucleotide sequence ID" value="NZ_BAABRI010000003.1"/>
</dbReference>
<keyword evidence="1" id="KW-0472">Membrane</keyword>
<name>A0ABP9UJN1_9BACT</name>
<evidence type="ECO:0008006" key="4">
    <source>
        <dbReference type="Google" id="ProtNLM"/>
    </source>
</evidence>
<keyword evidence="1" id="KW-0812">Transmembrane</keyword>
<accession>A0ABP9UJN1</accession>